<evidence type="ECO:0000313" key="2">
    <source>
        <dbReference type="EMBL" id="MED3563866.1"/>
    </source>
</evidence>
<feature type="compositionally biased region" description="Basic and acidic residues" evidence="1">
    <location>
        <begin position="1"/>
        <end position="11"/>
    </location>
</feature>
<comment type="caution">
    <text evidence="2">The sequence shown here is derived from an EMBL/GenBank/DDBJ whole genome shotgun (WGS) entry which is preliminary data.</text>
</comment>
<feature type="compositionally biased region" description="Basic and acidic residues" evidence="1">
    <location>
        <begin position="79"/>
        <end position="93"/>
    </location>
</feature>
<dbReference type="EMBL" id="JARMQG010000229">
    <property type="protein sequence ID" value="MED3563866.1"/>
    <property type="molecule type" value="Genomic_DNA"/>
</dbReference>
<sequence>QQTTPKSDKRNGASTSPRQQDYPPGNDSQQQTTPKSEKRNAGPTPPRQQEHSSSRNPVNYSEQRQPLPHQPIDPNKPITKWEADQQIKARRVDTSGNVAQSAKRDPKPKPEKAKLERKTQQTSEKR</sequence>
<feature type="compositionally biased region" description="Basic and acidic residues" evidence="1">
    <location>
        <begin position="102"/>
        <end position="126"/>
    </location>
</feature>
<dbReference type="RefSeq" id="WP_327968959.1">
    <property type="nucleotide sequence ID" value="NZ_JARMQG010000229.1"/>
</dbReference>
<organism evidence="2 3">
    <name type="scientific">Bacillus xiapuensis</name>
    <dbReference type="NCBI Taxonomy" id="2014075"/>
    <lineage>
        <taxon>Bacteria</taxon>
        <taxon>Bacillati</taxon>
        <taxon>Bacillota</taxon>
        <taxon>Bacilli</taxon>
        <taxon>Bacillales</taxon>
        <taxon>Bacillaceae</taxon>
        <taxon>Bacillus</taxon>
    </lineage>
</organism>
<keyword evidence="3" id="KW-1185">Reference proteome</keyword>
<dbReference type="Proteomes" id="UP001330749">
    <property type="component" value="Unassembled WGS sequence"/>
</dbReference>
<gene>
    <name evidence="2" type="ORF">P4447_15680</name>
</gene>
<name>A0ABU6NCB3_9BACI</name>
<reference evidence="2 3" key="1">
    <citation type="submission" date="2023-03" db="EMBL/GenBank/DDBJ databases">
        <title>Bacillus Genome Sequencing.</title>
        <authorList>
            <person name="Dunlap C."/>
        </authorList>
    </citation>
    <scope>NUCLEOTIDE SEQUENCE [LARGE SCALE GENOMIC DNA]</scope>
    <source>
        <strain evidence="2 3">B-14544</strain>
    </source>
</reference>
<proteinExistence type="predicted"/>
<evidence type="ECO:0000313" key="3">
    <source>
        <dbReference type="Proteomes" id="UP001330749"/>
    </source>
</evidence>
<feature type="region of interest" description="Disordered" evidence="1">
    <location>
        <begin position="1"/>
        <end position="126"/>
    </location>
</feature>
<protein>
    <submittedName>
        <fullName evidence="2">Uncharacterized protein</fullName>
    </submittedName>
</protein>
<feature type="non-terminal residue" evidence="2">
    <location>
        <position position="1"/>
    </location>
</feature>
<feature type="compositionally biased region" description="Polar residues" evidence="1">
    <location>
        <begin position="54"/>
        <end position="64"/>
    </location>
</feature>
<evidence type="ECO:0000256" key="1">
    <source>
        <dbReference type="SAM" id="MobiDB-lite"/>
    </source>
</evidence>
<accession>A0ABU6NCB3</accession>